<gene>
    <name evidence="3" type="ORF">GS597_11665</name>
</gene>
<dbReference type="PANTHER" id="PTHR46096:SF3">
    <property type="entry name" value="PERFORIN-1"/>
    <property type="match status" value="1"/>
</dbReference>
<proteinExistence type="predicted"/>
<sequence>MTSLTVQSPAYLLIPGYDYVGKGFDVFGEFNQTSLKQTLFMTITPSNQTYNLNNQSYVVPQNLGVMEIQQKNGCSTVFSEKSDFSEFLSLQAGIEGSYLAFSGEFNASFGNISKGTSDYQFGLYYLFTNGFAVELQQPTRDNLLPSVLNDPDFQALPTTYTPENQSLFFRFFDKYGTHFIRSVEMGGRLFYSVAIEKSYNFTETEFTTNLTAEYNAALFDVKANAQADWNRVDQTWVNNRQVTINAVGGDDSILNVLKQPEPPQNFNDTYTQWLATLANQPGPVNFTLMGVDAVFSGEQADAVKTAIEVYCQRRIGLNAVGSDQIQATTGSITLNNQPLLQPDFQDDGLTVAIIDRVSLEPLFQETYKIGWRPGMENPNNPEYQDYQDYSDLMEDLQEFEGNANVIVAIVFWGQYSVWGYPTQAFYDFLCRCGAGDALLGDWTDNSTSFSDRACAYAITGVPGFAKGQAVESYAALKPPGTYYYEGMVYPGLTLQVDLKPEYVEGQFMYTPT</sequence>
<dbReference type="InterPro" id="IPR020864">
    <property type="entry name" value="MACPF"/>
</dbReference>
<dbReference type="EMBL" id="WVIC01000021">
    <property type="protein sequence ID" value="NCJ07149.1"/>
    <property type="molecule type" value="Genomic_DNA"/>
</dbReference>
<dbReference type="Proteomes" id="UP000607397">
    <property type="component" value="Unassembled WGS sequence"/>
</dbReference>
<dbReference type="GO" id="GO:0051607">
    <property type="term" value="P:defense response to virus"/>
    <property type="evidence" value="ECO:0007669"/>
    <property type="project" value="TreeGrafter"/>
</dbReference>
<dbReference type="SMART" id="SM00457">
    <property type="entry name" value="MACPF"/>
    <property type="match status" value="1"/>
</dbReference>
<reference evidence="3" key="1">
    <citation type="submission" date="2019-12" db="EMBL/GenBank/DDBJ databases">
        <title>High-Quality draft genome sequences of three cyanobacteria isolated from the limestone walls of the Old Cathedral of Coimbra.</title>
        <authorList>
            <person name="Tiago I."/>
            <person name="Soares F."/>
            <person name="Portugal A."/>
        </authorList>
    </citation>
    <scope>NUCLEOTIDE SEQUENCE [LARGE SCALE GENOMIC DNA]</scope>
    <source>
        <strain evidence="3">C</strain>
    </source>
</reference>
<evidence type="ECO:0000313" key="4">
    <source>
        <dbReference type="Proteomes" id="UP000607397"/>
    </source>
</evidence>
<feature type="domain" description="MACPF" evidence="2">
    <location>
        <begin position="3"/>
        <end position="325"/>
    </location>
</feature>
<dbReference type="RefSeq" id="WP_161825623.1">
    <property type="nucleotide sequence ID" value="NZ_WVIC01000021.1"/>
</dbReference>
<name>A0A8K2A8F5_9CYAN</name>
<organism evidence="3 4">
    <name type="scientific">Petrachloros mirabilis ULC683</name>
    <dbReference type="NCBI Taxonomy" id="2781853"/>
    <lineage>
        <taxon>Bacteria</taxon>
        <taxon>Bacillati</taxon>
        <taxon>Cyanobacteriota</taxon>
        <taxon>Cyanophyceae</taxon>
        <taxon>Synechococcales</taxon>
        <taxon>Petrachlorosaceae</taxon>
        <taxon>Petrachloros</taxon>
        <taxon>Petrachloros mirabilis</taxon>
    </lineage>
</organism>
<dbReference type="PROSITE" id="PS51412">
    <property type="entry name" value="MACPF_2"/>
    <property type="match status" value="1"/>
</dbReference>
<dbReference type="Pfam" id="PF01823">
    <property type="entry name" value="MACPF"/>
    <property type="match status" value="1"/>
</dbReference>
<protein>
    <recommendedName>
        <fullName evidence="2">MACPF domain-containing protein</fullName>
    </recommendedName>
</protein>
<evidence type="ECO:0000259" key="2">
    <source>
        <dbReference type="PROSITE" id="PS51412"/>
    </source>
</evidence>
<dbReference type="GO" id="GO:0016020">
    <property type="term" value="C:membrane"/>
    <property type="evidence" value="ECO:0007669"/>
    <property type="project" value="TreeGrafter"/>
</dbReference>
<dbReference type="AlphaFoldDB" id="A0A8K2A8F5"/>
<keyword evidence="4" id="KW-1185">Reference proteome</keyword>
<dbReference type="PANTHER" id="PTHR46096">
    <property type="entry name" value="PERFORIN-1"/>
    <property type="match status" value="1"/>
</dbReference>
<evidence type="ECO:0000256" key="1">
    <source>
        <dbReference type="ARBA" id="ARBA00022729"/>
    </source>
</evidence>
<keyword evidence="1" id="KW-0732">Signal</keyword>
<accession>A0A8K2A8F5</accession>
<evidence type="ECO:0000313" key="3">
    <source>
        <dbReference type="EMBL" id="NCJ07149.1"/>
    </source>
</evidence>
<dbReference type="InterPro" id="IPR052784">
    <property type="entry name" value="Perforin-1_pore-forming"/>
</dbReference>
<dbReference type="GO" id="GO:0022829">
    <property type="term" value="F:wide pore channel activity"/>
    <property type="evidence" value="ECO:0007669"/>
    <property type="project" value="TreeGrafter"/>
</dbReference>
<comment type="caution">
    <text evidence="3">The sequence shown here is derived from an EMBL/GenBank/DDBJ whole genome shotgun (WGS) entry which is preliminary data.</text>
</comment>